<proteinExistence type="predicted"/>
<feature type="transmembrane region" description="Helical" evidence="1">
    <location>
        <begin position="23"/>
        <end position="41"/>
    </location>
</feature>
<reference evidence="2 3" key="1">
    <citation type="submission" date="2017-06" db="EMBL/GenBank/DDBJ databases">
        <title>Draft genome sequence of nitrogen-fixing Kosakonia pseudosacchari strain NN143 isolated from sugarcane roots.</title>
        <authorList>
            <person name="Li Y."/>
            <person name="Li S."/>
            <person name="Lin L."/>
            <person name="Wu X."/>
            <person name="Yang L."/>
            <person name="Li Y."/>
            <person name="An Q."/>
        </authorList>
    </citation>
    <scope>NUCLEOTIDE SEQUENCE [LARGE SCALE GENOMIC DNA]</scope>
    <source>
        <strain evidence="2 3">NN143</strain>
    </source>
</reference>
<dbReference type="Proteomes" id="UP000219642">
    <property type="component" value="Unassembled WGS sequence"/>
</dbReference>
<name>A0ABX4IU86_9ENTR</name>
<keyword evidence="1" id="KW-1133">Transmembrane helix</keyword>
<evidence type="ECO:0008006" key="4">
    <source>
        <dbReference type="Google" id="ProtNLM"/>
    </source>
</evidence>
<sequence length="230" mass="26634">MKNETTEIDLLELLFFIKKKSKSIIFSMAVALILAIVFLWVEKDEVNINYEVKINSDAPSMIINCDTDFDCKSNFIESIIKGNSDEFTIQSNERTKVINLTWRGKTSEKPIADAAIKTIYQKISAWYTQDYQAYKRIIDDNKNNEMNGTELYTKIAFITKLDYSKEKDFIFISKGDVSNKYKKGIFIVLALMIGFILSTSYHLTKRSIVEYNKKKIFKKTQINQKSNTSV</sequence>
<organism evidence="2 3">
    <name type="scientific">Kosakonia pseudosacchari</name>
    <dbReference type="NCBI Taxonomy" id="1646340"/>
    <lineage>
        <taxon>Bacteria</taxon>
        <taxon>Pseudomonadati</taxon>
        <taxon>Pseudomonadota</taxon>
        <taxon>Gammaproteobacteria</taxon>
        <taxon>Enterobacterales</taxon>
        <taxon>Enterobacteriaceae</taxon>
        <taxon>Kosakonia</taxon>
    </lineage>
</organism>
<evidence type="ECO:0000313" key="2">
    <source>
        <dbReference type="EMBL" id="PDO90040.1"/>
    </source>
</evidence>
<evidence type="ECO:0000313" key="3">
    <source>
        <dbReference type="Proteomes" id="UP000219642"/>
    </source>
</evidence>
<evidence type="ECO:0000256" key="1">
    <source>
        <dbReference type="SAM" id="Phobius"/>
    </source>
</evidence>
<dbReference type="RefSeq" id="WP_097399413.1">
    <property type="nucleotide sequence ID" value="NZ_CP158850.1"/>
</dbReference>
<protein>
    <recommendedName>
        <fullName evidence="4">Tyrosine kinase G-rich domain-containing protein</fullName>
    </recommendedName>
</protein>
<feature type="transmembrane region" description="Helical" evidence="1">
    <location>
        <begin position="184"/>
        <end position="204"/>
    </location>
</feature>
<keyword evidence="1" id="KW-0812">Transmembrane</keyword>
<dbReference type="EMBL" id="NITV01000001">
    <property type="protein sequence ID" value="PDO90040.1"/>
    <property type="molecule type" value="Genomic_DNA"/>
</dbReference>
<comment type="caution">
    <text evidence="2">The sequence shown here is derived from an EMBL/GenBank/DDBJ whole genome shotgun (WGS) entry which is preliminary data.</text>
</comment>
<keyword evidence="1" id="KW-0472">Membrane</keyword>
<accession>A0ABX4IU86</accession>
<gene>
    <name evidence="2" type="ORF">BK796_00280</name>
</gene>
<keyword evidence="3" id="KW-1185">Reference proteome</keyword>